<feature type="binding site" evidence="8">
    <location>
        <position position="237"/>
    </location>
    <ligand>
        <name>substrate</name>
    </ligand>
</feature>
<evidence type="ECO:0000313" key="13">
    <source>
        <dbReference type="EMBL" id="PPC76167.1"/>
    </source>
</evidence>
<dbReference type="Gene3D" id="3.40.710.10">
    <property type="entry name" value="DD-peptidase/beta-lactamase superfamily"/>
    <property type="match status" value="1"/>
</dbReference>
<dbReference type="InterPro" id="IPR012338">
    <property type="entry name" value="Beta-lactam/transpept-like"/>
</dbReference>
<evidence type="ECO:0000313" key="14">
    <source>
        <dbReference type="Proteomes" id="UP000238196"/>
    </source>
</evidence>
<evidence type="ECO:0000256" key="3">
    <source>
        <dbReference type="ARBA" id="ARBA00022801"/>
    </source>
</evidence>
<dbReference type="NCBIfam" id="NF008668">
    <property type="entry name" value="PRK11669.1"/>
    <property type="match status" value="1"/>
</dbReference>
<dbReference type="PRINTS" id="PR00725">
    <property type="entry name" value="DADACBPTASE1"/>
</dbReference>
<feature type="chain" id="PRO_5015498117" evidence="11">
    <location>
        <begin position="25"/>
        <end position="316"/>
    </location>
</feature>
<keyword evidence="2 11" id="KW-0732">Signal</keyword>
<feature type="active site" description="Acyl-ester intermediate" evidence="7">
    <location>
        <position position="72"/>
    </location>
</feature>
<feature type="active site" description="Proton acceptor" evidence="7">
    <location>
        <position position="75"/>
    </location>
</feature>
<feature type="active site" evidence="7">
    <location>
        <position position="129"/>
    </location>
</feature>
<protein>
    <submittedName>
        <fullName evidence="13">D-alanyl-D-alanine endopeptidase</fullName>
    </submittedName>
</protein>
<proteinExistence type="inferred from homology"/>
<dbReference type="InterPro" id="IPR018044">
    <property type="entry name" value="Peptidase_S11"/>
</dbReference>
<accession>A0A2S5KMT9</accession>
<dbReference type="OrthoDB" id="5688590at2"/>
<feature type="domain" description="Peptidase S11 D-alanyl-D-alanine carboxypeptidase A N-terminal" evidence="12">
    <location>
        <begin position="37"/>
        <end position="266"/>
    </location>
</feature>
<name>A0A2S5KMT9_9PROT</name>
<dbReference type="GO" id="GO:0071555">
    <property type="term" value="P:cell wall organization"/>
    <property type="evidence" value="ECO:0007669"/>
    <property type="project" value="UniProtKB-KW"/>
</dbReference>
<dbReference type="Proteomes" id="UP000238196">
    <property type="component" value="Unassembled WGS sequence"/>
</dbReference>
<dbReference type="GO" id="GO:0009002">
    <property type="term" value="F:serine-type D-Ala-D-Ala carboxypeptidase activity"/>
    <property type="evidence" value="ECO:0007669"/>
    <property type="project" value="InterPro"/>
</dbReference>
<dbReference type="GO" id="GO:0009252">
    <property type="term" value="P:peptidoglycan biosynthetic process"/>
    <property type="evidence" value="ECO:0007669"/>
    <property type="project" value="UniProtKB-KW"/>
</dbReference>
<evidence type="ECO:0000256" key="9">
    <source>
        <dbReference type="RuleBase" id="RU004016"/>
    </source>
</evidence>
<dbReference type="GO" id="GO:0008360">
    <property type="term" value="P:regulation of cell shape"/>
    <property type="evidence" value="ECO:0007669"/>
    <property type="project" value="UniProtKB-KW"/>
</dbReference>
<evidence type="ECO:0000256" key="4">
    <source>
        <dbReference type="ARBA" id="ARBA00022960"/>
    </source>
</evidence>
<dbReference type="GO" id="GO:0006508">
    <property type="term" value="P:proteolysis"/>
    <property type="evidence" value="ECO:0007669"/>
    <property type="project" value="InterPro"/>
</dbReference>
<dbReference type="SUPFAM" id="SSF56601">
    <property type="entry name" value="beta-lactamase/transpeptidase-like"/>
    <property type="match status" value="1"/>
</dbReference>
<evidence type="ECO:0000256" key="1">
    <source>
        <dbReference type="ARBA" id="ARBA00007164"/>
    </source>
</evidence>
<dbReference type="PANTHER" id="PTHR21581">
    <property type="entry name" value="D-ALANYL-D-ALANINE CARBOXYPEPTIDASE"/>
    <property type="match status" value="1"/>
</dbReference>
<dbReference type="AlphaFoldDB" id="A0A2S5KMT9"/>
<keyword evidence="6" id="KW-0961">Cell wall biogenesis/degradation</keyword>
<keyword evidence="5" id="KW-0573">Peptidoglycan synthesis</keyword>
<keyword evidence="3" id="KW-0378">Hydrolase</keyword>
<evidence type="ECO:0000256" key="11">
    <source>
        <dbReference type="SAM" id="SignalP"/>
    </source>
</evidence>
<evidence type="ECO:0000256" key="6">
    <source>
        <dbReference type="ARBA" id="ARBA00023316"/>
    </source>
</evidence>
<feature type="region of interest" description="Disordered" evidence="10">
    <location>
        <begin position="293"/>
        <end position="316"/>
    </location>
</feature>
<comment type="similarity">
    <text evidence="1 9">Belongs to the peptidase S11 family.</text>
</comment>
<organism evidence="13 14">
    <name type="scientific">Proteobacteria bacterium 228</name>
    <dbReference type="NCBI Taxonomy" id="2083153"/>
    <lineage>
        <taxon>Bacteria</taxon>
        <taxon>Pseudomonadati</taxon>
        <taxon>Pseudomonadota</taxon>
    </lineage>
</organism>
<evidence type="ECO:0000256" key="7">
    <source>
        <dbReference type="PIRSR" id="PIRSR618044-1"/>
    </source>
</evidence>
<feature type="signal peptide" evidence="11">
    <location>
        <begin position="1"/>
        <end position="24"/>
    </location>
</feature>
<sequence length="316" mass="35003">MRVTSRLALFSMFLALATPVVASAATDASAKASAKAAVKHQELASSSAMVFDMKATKIIYSSNPDQVVPIASISKLMTAMVILDAKQPMDEVIDVDISSNPHMKGVFSRVRLHSQVTRRQMLLMALMSSENRAANSLAEHYPGGYDAFIKAMNAKAKYIGMTRTHFVEPTGLSYDNVSTARDLTRMLLVTRKYPMLSELSTTKEKSITFTNPSYTLPFRNTNHLLYGKKDWSIQLTKTGFNDEAGHCLAMRTTINGHPMTLVVLDAYGKQTHFADATRLRNWLETGKVSPLPASARDYRKQRDQERASLAKADEEG</sequence>
<dbReference type="EMBL" id="PRLP01000057">
    <property type="protein sequence ID" value="PPC76167.1"/>
    <property type="molecule type" value="Genomic_DNA"/>
</dbReference>
<evidence type="ECO:0000256" key="5">
    <source>
        <dbReference type="ARBA" id="ARBA00022984"/>
    </source>
</evidence>
<evidence type="ECO:0000256" key="2">
    <source>
        <dbReference type="ARBA" id="ARBA00022729"/>
    </source>
</evidence>
<reference evidence="13 14" key="1">
    <citation type="submission" date="2018-02" db="EMBL/GenBank/DDBJ databases">
        <title>novel marine gammaproteobacteria from coastal saline agro ecosystem.</title>
        <authorList>
            <person name="Krishnan R."/>
            <person name="Ramesh Kumar N."/>
        </authorList>
    </citation>
    <scope>NUCLEOTIDE SEQUENCE [LARGE SCALE GENOMIC DNA]</scope>
    <source>
        <strain evidence="13 14">228</strain>
    </source>
</reference>
<keyword evidence="4" id="KW-0133">Cell shape</keyword>
<comment type="caution">
    <text evidence="13">The sequence shown here is derived from an EMBL/GenBank/DDBJ whole genome shotgun (WGS) entry which is preliminary data.</text>
</comment>
<evidence type="ECO:0000256" key="10">
    <source>
        <dbReference type="SAM" id="MobiDB-lite"/>
    </source>
</evidence>
<gene>
    <name evidence="13" type="ORF">C4K68_17320</name>
</gene>
<evidence type="ECO:0000256" key="8">
    <source>
        <dbReference type="PIRSR" id="PIRSR618044-2"/>
    </source>
</evidence>
<evidence type="ECO:0000259" key="12">
    <source>
        <dbReference type="Pfam" id="PF00768"/>
    </source>
</evidence>
<dbReference type="InterPro" id="IPR001967">
    <property type="entry name" value="Peptidase_S11_N"/>
</dbReference>
<dbReference type="Pfam" id="PF00768">
    <property type="entry name" value="Peptidase_S11"/>
    <property type="match status" value="1"/>
</dbReference>
<feature type="compositionally biased region" description="Basic and acidic residues" evidence="10">
    <location>
        <begin position="296"/>
        <end position="316"/>
    </location>
</feature>
<dbReference type="PANTHER" id="PTHR21581:SF26">
    <property type="entry name" value="D-ALANYL-D-ALANINE ENDOPEPTIDASE"/>
    <property type="match status" value="1"/>
</dbReference>